<organism evidence="2 3">
    <name type="scientific">Aegilops tauschii subsp. strangulata</name>
    <name type="common">Goatgrass</name>
    <dbReference type="NCBI Taxonomy" id="200361"/>
    <lineage>
        <taxon>Eukaryota</taxon>
        <taxon>Viridiplantae</taxon>
        <taxon>Streptophyta</taxon>
        <taxon>Embryophyta</taxon>
        <taxon>Tracheophyta</taxon>
        <taxon>Spermatophyta</taxon>
        <taxon>Magnoliopsida</taxon>
        <taxon>Liliopsida</taxon>
        <taxon>Poales</taxon>
        <taxon>Poaceae</taxon>
        <taxon>BOP clade</taxon>
        <taxon>Pooideae</taxon>
        <taxon>Triticodae</taxon>
        <taxon>Triticeae</taxon>
        <taxon>Triticinae</taxon>
        <taxon>Aegilops</taxon>
    </lineage>
</organism>
<dbReference type="AlphaFoldDB" id="A0A453KZA5"/>
<proteinExistence type="predicted"/>
<keyword evidence="1" id="KW-0812">Transmembrane</keyword>
<sequence>MGDHHNLLVLSVWGTVILLTGAEYFVFTTNDSFHHTVSISGTVQERMPFFKHCINLSFLSSYCTRSYSSITDV</sequence>
<evidence type="ECO:0000313" key="3">
    <source>
        <dbReference type="Proteomes" id="UP000015105"/>
    </source>
</evidence>
<reference evidence="3" key="1">
    <citation type="journal article" date="2014" name="Science">
        <title>Ancient hybridizations among the ancestral genomes of bread wheat.</title>
        <authorList>
            <consortium name="International Wheat Genome Sequencing Consortium,"/>
            <person name="Marcussen T."/>
            <person name="Sandve S.R."/>
            <person name="Heier L."/>
            <person name="Spannagl M."/>
            <person name="Pfeifer M."/>
            <person name="Jakobsen K.S."/>
            <person name="Wulff B.B."/>
            <person name="Steuernagel B."/>
            <person name="Mayer K.F."/>
            <person name="Olsen O.A."/>
        </authorList>
    </citation>
    <scope>NUCLEOTIDE SEQUENCE [LARGE SCALE GENOMIC DNA]</scope>
    <source>
        <strain evidence="3">cv. AL8/78</strain>
    </source>
</reference>
<keyword evidence="1" id="KW-0472">Membrane</keyword>
<reference evidence="3" key="2">
    <citation type="journal article" date="2017" name="Nat. Plants">
        <title>The Aegilops tauschii genome reveals multiple impacts of transposons.</title>
        <authorList>
            <person name="Zhao G."/>
            <person name="Zou C."/>
            <person name="Li K."/>
            <person name="Wang K."/>
            <person name="Li T."/>
            <person name="Gao L."/>
            <person name="Zhang X."/>
            <person name="Wang H."/>
            <person name="Yang Z."/>
            <person name="Liu X."/>
            <person name="Jiang W."/>
            <person name="Mao L."/>
            <person name="Kong X."/>
            <person name="Jiao Y."/>
            <person name="Jia J."/>
        </authorList>
    </citation>
    <scope>NUCLEOTIDE SEQUENCE [LARGE SCALE GENOMIC DNA]</scope>
    <source>
        <strain evidence="3">cv. AL8/78</strain>
    </source>
</reference>
<reference evidence="2" key="5">
    <citation type="journal article" date="2021" name="G3 (Bethesda)">
        <title>Aegilops tauschii genome assembly Aet v5.0 features greater sequence contiguity and improved annotation.</title>
        <authorList>
            <person name="Wang L."/>
            <person name="Zhu T."/>
            <person name="Rodriguez J.C."/>
            <person name="Deal K.R."/>
            <person name="Dubcovsky J."/>
            <person name="McGuire P.E."/>
            <person name="Lux T."/>
            <person name="Spannagl M."/>
            <person name="Mayer K.F.X."/>
            <person name="Baldrich P."/>
            <person name="Meyers B.C."/>
            <person name="Huo N."/>
            <person name="Gu Y.Q."/>
            <person name="Zhou H."/>
            <person name="Devos K.M."/>
            <person name="Bennetzen J.L."/>
            <person name="Unver T."/>
            <person name="Budak H."/>
            <person name="Gulick P.J."/>
            <person name="Galiba G."/>
            <person name="Kalapos B."/>
            <person name="Nelson D.R."/>
            <person name="Li P."/>
            <person name="You F.M."/>
            <person name="Luo M.C."/>
            <person name="Dvorak J."/>
        </authorList>
    </citation>
    <scope>NUCLEOTIDE SEQUENCE [LARGE SCALE GENOMIC DNA]</scope>
    <source>
        <strain evidence="2">cv. AL8/78</strain>
    </source>
</reference>
<keyword evidence="3" id="KW-1185">Reference proteome</keyword>
<reference evidence="2" key="3">
    <citation type="journal article" date="2017" name="Nature">
        <title>Genome sequence of the progenitor of the wheat D genome Aegilops tauschii.</title>
        <authorList>
            <person name="Luo M.C."/>
            <person name="Gu Y.Q."/>
            <person name="Puiu D."/>
            <person name="Wang H."/>
            <person name="Twardziok S.O."/>
            <person name="Deal K.R."/>
            <person name="Huo N."/>
            <person name="Zhu T."/>
            <person name="Wang L."/>
            <person name="Wang Y."/>
            <person name="McGuire P.E."/>
            <person name="Liu S."/>
            <person name="Long H."/>
            <person name="Ramasamy R.K."/>
            <person name="Rodriguez J.C."/>
            <person name="Van S.L."/>
            <person name="Yuan L."/>
            <person name="Wang Z."/>
            <person name="Xia Z."/>
            <person name="Xiao L."/>
            <person name="Anderson O.D."/>
            <person name="Ouyang S."/>
            <person name="Liang Y."/>
            <person name="Zimin A.V."/>
            <person name="Pertea G."/>
            <person name="Qi P."/>
            <person name="Bennetzen J.L."/>
            <person name="Dai X."/>
            <person name="Dawson M.W."/>
            <person name="Muller H.G."/>
            <person name="Kugler K."/>
            <person name="Rivarola-Duarte L."/>
            <person name="Spannagl M."/>
            <person name="Mayer K.F.X."/>
            <person name="Lu F.H."/>
            <person name="Bevan M.W."/>
            <person name="Leroy P."/>
            <person name="Li P."/>
            <person name="You F.M."/>
            <person name="Sun Q."/>
            <person name="Liu Z."/>
            <person name="Lyons E."/>
            <person name="Wicker T."/>
            <person name="Salzberg S.L."/>
            <person name="Devos K.M."/>
            <person name="Dvorak J."/>
        </authorList>
    </citation>
    <scope>NUCLEOTIDE SEQUENCE [LARGE SCALE GENOMIC DNA]</scope>
    <source>
        <strain evidence="2">cv. AL8/78</strain>
    </source>
</reference>
<dbReference type="EnsemblPlants" id="AET5Gv20569800.3">
    <property type="protein sequence ID" value="AET5Gv20569800.3"/>
    <property type="gene ID" value="AET5Gv20569800"/>
</dbReference>
<name>A0A453KZA5_AEGTS</name>
<evidence type="ECO:0000256" key="1">
    <source>
        <dbReference type="SAM" id="Phobius"/>
    </source>
</evidence>
<evidence type="ECO:0000313" key="2">
    <source>
        <dbReference type="EnsemblPlants" id="AET5Gv20569800.3"/>
    </source>
</evidence>
<keyword evidence="1" id="KW-1133">Transmembrane helix</keyword>
<dbReference type="Proteomes" id="UP000015105">
    <property type="component" value="Chromosome 5D"/>
</dbReference>
<dbReference type="Gramene" id="AET5Gv20569800.3">
    <property type="protein sequence ID" value="AET5Gv20569800.3"/>
    <property type="gene ID" value="AET5Gv20569800"/>
</dbReference>
<accession>A0A453KZA5</accession>
<protein>
    <submittedName>
        <fullName evidence="2">Uncharacterized protein</fullName>
    </submittedName>
</protein>
<feature type="transmembrane region" description="Helical" evidence="1">
    <location>
        <begin position="7"/>
        <end position="27"/>
    </location>
</feature>
<reference evidence="2" key="4">
    <citation type="submission" date="2019-03" db="UniProtKB">
        <authorList>
            <consortium name="EnsemblPlants"/>
        </authorList>
    </citation>
    <scope>IDENTIFICATION</scope>
</reference>